<evidence type="ECO:0000313" key="5">
    <source>
        <dbReference type="Proteomes" id="UP000217265"/>
    </source>
</evidence>
<accession>A0A290QFY9</accession>
<feature type="compositionally biased region" description="Basic and acidic residues" evidence="1">
    <location>
        <begin position="101"/>
        <end position="110"/>
    </location>
</feature>
<dbReference type="InterPro" id="IPR001387">
    <property type="entry name" value="Cro/C1-type_HTH"/>
</dbReference>
<dbReference type="KEGG" id="vbh:CMV30_09990"/>
<dbReference type="Pfam" id="PF13464">
    <property type="entry name" value="RodZ_C"/>
    <property type="match status" value="1"/>
</dbReference>
<evidence type="ECO:0000259" key="3">
    <source>
        <dbReference type="PROSITE" id="PS50943"/>
    </source>
</evidence>
<evidence type="ECO:0000256" key="1">
    <source>
        <dbReference type="SAM" id="MobiDB-lite"/>
    </source>
</evidence>
<keyword evidence="2" id="KW-0472">Membrane</keyword>
<feature type="transmembrane region" description="Helical" evidence="2">
    <location>
        <begin position="147"/>
        <end position="170"/>
    </location>
</feature>
<dbReference type="GO" id="GO:0003677">
    <property type="term" value="F:DNA binding"/>
    <property type="evidence" value="ECO:0007669"/>
    <property type="project" value="InterPro"/>
</dbReference>
<dbReference type="RefSeq" id="WP_096055890.1">
    <property type="nucleotide sequence ID" value="NZ_CP023344.1"/>
</dbReference>
<dbReference type="SUPFAM" id="SSF47413">
    <property type="entry name" value="lambda repressor-like DNA-binding domains"/>
    <property type="match status" value="1"/>
</dbReference>
<gene>
    <name evidence="4" type="ORF">CMV30_09990</name>
</gene>
<dbReference type="Gene3D" id="1.10.260.40">
    <property type="entry name" value="lambda repressor-like DNA-binding domains"/>
    <property type="match status" value="1"/>
</dbReference>
<evidence type="ECO:0000313" key="4">
    <source>
        <dbReference type="EMBL" id="ATC64258.1"/>
    </source>
</evidence>
<dbReference type="EMBL" id="CP023344">
    <property type="protein sequence ID" value="ATC64258.1"/>
    <property type="molecule type" value="Genomic_DNA"/>
</dbReference>
<organism evidence="4 5">
    <name type="scientific">Nibricoccus aquaticus</name>
    <dbReference type="NCBI Taxonomy" id="2576891"/>
    <lineage>
        <taxon>Bacteria</taxon>
        <taxon>Pseudomonadati</taxon>
        <taxon>Verrucomicrobiota</taxon>
        <taxon>Opitutia</taxon>
        <taxon>Opitutales</taxon>
        <taxon>Opitutaceae</taxon>
        <taxon>Nibricoccus</taxon>
    </lineage>
</organism>
<dbReference type="AlphaFoldDB" id="A0A290QFY9"/>
<dbReference type="OrthoDB" id="9797543at2"/>
<proteinExistence type="predicted"/>
<dbReference type="PANTHER" id="PTHR34475:SF1">
    <property type="entry name" value="CYTOSKELETON PROTEIN RODZ"/>
    <property type="match status" value="1"/>
</dbReference>
<evidence type="ECO:0000256" key="2">
    <source>
        <dbReference type="SAM" id="Phobius"/>
    </source>
</evidence>
<dbReference type="InterPro" id="IPR025194">
    <property type="entry name" value="RodZ-like_C"/>
</dbReference>
<feature type="compositionally biased region" description="Polar residues" evidence="1">
    <location>
        <begin position="118"/>
        <end position="129"/>
    </location>
</feature>
<dbReference type="InterPro" id="IPR010982">
    <property type="entry name" value="Lambda_DNA-bd_dom_sf"/>
</dbReference>
<dbReference type="Proteomes" id="UP000217265">
    <property type="component" value="Chromosome"/>
</dbReference>
<keyword evidence="2" id="KW-0812">Transmembrane</keyword>
<feature type="region of interest" description="Disordered" evidence="1">
    <location>
        <begin position="100"/>
        <end position="131"/>
    </location>
</feature>
<dbReference type="PROSITE" id="PS50943">
    <property type="entry name" value="HTH_CROC1"/>
    <property type="match status" value="1"/>
</dbReference>
<sequence>MQSIGERLEEARKRKGISIREAAEATKIRGEYLHKFESNQYDIKLPEIYVRGFLRTYANYLKLPGDKIINDYNGLGLNEAKQRSLSREVYGRMDLSVSNAKAEKNSKEPGSDTAATEGVSSAESATRNPATFVPQGGGGAISIDKKLLIKFGAIAAAIILVLVVGLWALFGRSSSSKPSAAPGEIWQKPTEGEAYFSLVAKGPVTVTVTGVRDGNTLYKGTIPLGDTRMIPRRGHARVVASPAQNLEFNFGGTPYPMKAGGTAEIDAPPQK</sequence>
<feature type="domain" description="HTH cro/C1-type" evidence="3">
    <location>
        <begin position="8"/>
        <end position="45"/>
    </location>
</feature>
<name>A0A290QFY9_9BACT</name>
<dbReference type="Pfam" id="PF13413">
    <property type="entry name" value="HTH_25"/>
    <property type="match status" value="1"/>
</dbReference>
<dbReference type="CDD" id="cd00093">
    <property type="entry name" value="HTH_XRE"/>
    <property type="match status" value="1"/>
</dbReference>
<keyword evidence="2" id="KW-1133">Transmembrane helix</keyword>
<dbReference type="SMART" id="SM00530">
    <property type="entry name" value="HTH_XRE"/>
    <property type="match status" value="1"/>
</dbReference>
<dbReference type="InterPro" id="IPR050400">
    <property type="entry name" value="Bact_Cytoskel_RodZ"/>
</dbReference>
<keyword evidence="5" id="KW-1185">Reference proteome</keyword>
<protein>
    <submittedName>
        <fullName evidence="4">XRE family transcriptional regulator</fullName>
    </submittedName>
</protein>
<dbReference type="PANTHER" id="PTHR34475">
    <property type="match status" value="1"/>
</dbReference>
<reference evidence="4 5" key="1">
    <citation type="submission" date="2017-09" db="EMBL/GenBank/DDBJ databases">
        <title>Complete genome sequence of Verrucomicrobial strain HZ-65, isolated from freshwater.</title>
        <authorList>
            <person name="Choi A."/>
        </authorList>
    </citation>
    <scope>NUCLEOTIDE SEQUENCE [LARGE SCALE GENOMIC DNA]</scope>
    <source>
        <strain evidence="4 5">HZ-65</strain>
    </source>
</reference>